<dbReference type="Proteomes" id="UP000321393">
    <property type="component" value="Unassembled WGS sequence"/>
</dbReference>
<protein>
    <submittedName>
        <fullName evidence="1">Mitochondrial protein</fullName>
    </submittedName>
</protein>
<reference evidence="1 2" key="1">
    <citation type="submission" date="2019-08" db="EMBL/GenBank/DDBJ databases">
        <title>Draft genome sequences of two oriental melons (Cucumis melo L. var makuwa).</title>
        <authorList>
            <person name="Kwon S.-Y."/>
        </authorList>
    </citation>
    <scope>NUCLEOTIDE SEQUENCE [LARGE SCALE GENOMIC DNA]</scope>
    <source>
        <strain evidence="2">cv. SW 3</strain>
        <tissue evidence="1">Leaf</tissue>
    </source>
</reference>
<organism evidence="1 2">
    <name type="scientific">Cucumis melo var. makuwa</name>
    <name type="common">Oriental melon</name>
    <dbReference type="NCBI Taxonomy" id="1194695"/>
    <lineage>
        <taxon>Eukaryota</taxon>
        <taxon>Viridiplantae</taxon>
        <taxon>Streptophyta</taxon>
        <taxon>Embryophyta</taxon>
        <taxon>Tracheophyta</taxon>
        <taxon>Spermatophyta</taxon>
        <taxon>Magnoliopsida</taxon>
        <taxon>eudicotyledons</taxon>
        <taxon>Gunneridae</taxon>
        <taxon>Pentapetalae</taxon>
        <taxon>rosids</taxon>
        <taxon>fabids</taxon>
        <taxon>Cucurbitales</taxon>
        <taxon>Cucurbitaceae</taxon>
        <taxon>Benincaseae</taxon>
        <taxon>Cucumis</taxon>
    </lineage>
</organism>
<dbReference type="AlphaFoldDB" id="A0A5A7UM06"/>
<dbReference type="EMBL" id="SSTE01008168">
    <property type="protein sequence ID" value="KAA0056170.1"/>
    <property type="molecule type" value="Genomic_DNA"/>
</dbReference>
<dbReference type="OrthoDB" id="909493at2759"/>
<sequence length="134" mass="15360">MSQRKYNHDLLVETGMMGCRPADTAIEFNAKLGNSDLTSPMHTMSIASQFMQASYKDHVEAVNKIMRYLKATLAKGLRFRKIDRRCIEAYTDSNWVGSIVRQSTSRYCTFVWGNIVTWRSKKQGVVARRSSKVE</sequence>
<comment type="caution">
    <text evidence="1">The sequence shown here is derived from an EMBL/GenBank/DDBJ whole genome shotgun (WGS) entry which is preliminary data.</text>
</comment>
<evidence type="ECO:0000313" key="2">
    <source>
        <dbReference type="Proteomes" id="UP000321393"/>
    </source>
</evidence>
<dbReference type="STRING" id="1194695.A0A5A7UM06"/>
<name>A0A5A7UM06_CUCMM</name>
<gene>
    <name evidence="1" type="ORF">E6C27_scaffold697G00670</name>
</gene>
<proteinExistence type="predicted"/>
<accession>A0A5A7UM06</accession>
<evidence type="ECO:0000313" key="1">
    <source>
        <dbReference type="EMBL" id="KAA0056170.1"/>
    </source>
</evidence>
<dbReference type="PANTHER" id="PTHR11439">
    <property type="entry name" value="GAG-POL-RELATED RETROTRANSPOSON"/>
    <property type="match status" value="1"/>
</dbReference>
<dbReference type="PANTHER" id="PTHR11439:SF440">
    <property type="entry name" value="INTEGRASE CATALYTIC DOMAIN-CONTAINING PROTEIN"/>
    <property type="match status" value="1"/>
</dbReference>